<dbReference type="EMBL" id="AP014685">
    <property type="protein sequence ID" value="BAR60669.1"/>
    <property type="molecule type" value="Genomic_DNA"/>
</dbReference>
<dbReference type="RefSeq" id="WP_060911388.1">
    <property type="nucleotide sequence ID" value="NZ_CP126001.1"/>
</dbReference>
<dbReference type="Gene3D" id="2.20.25.10">
    <property type="match status" value="1"/>
</dbReference>
<dbReference type="Proteomes" id="UP000063308">
    <property type="component" value="Chromosome"/>
</dbReference>
<evidence type="ECO:0000313" key="3">
    <source>
        <dbReference type="Proteomes" id="UP000063308"/>
    </source>
</evidence>
<dbReference type="Gene3D" id="3.30.300.20">
    <property type="match status" value="1"/>
</dbReference>
<sequence>MMTPEKILYETEVTATGGRDGKAASTDDRLSVLLSVPKSLGGPGGEGTNPEQLFAAGYAACFLGAVKLVARTRKVAPSAEPSVTAKVAMGPVPVGYALAVELKVNLPGVEKSVAEEVVAGAHERCPYSNATRGNIAVKLTVVSGG</sequence>
<protein>
    <submittedName>
        <fullName evidence="2">Organic hydroperoxide resistance protein</fullName>
    </submittedName>
</protein>
<gene>
    <name evidence="2" type="ORF">NK6_7518</name>
</gene>
<dbReference type="SUPFAM" id="SSF82784">
    <property type="entry name" value="OsmC-like"/>
    <property type="match status" value="1"/>
</dbReference>
<dbReference type="GO" id="GO:0006979">
    <property type="term" value="P:response to oxidative stress"/>
    <property type="evidence" value="ECO:0007669"/>
    <property type="project" value="InterPro"/>
</dbReference>
<reference evidence="2 3" key="1">
    <citation type="submission" date="2014-11" db="EMBL/GenBank/DDBJ databases">
        <title>Symbiosis island explosion on the genome of extra-slow-growing strains of soybean bradyrhizobia with massive insertion sequences.</title>
        <authorList>
            <person name="Iida T."/>
            <person name="Minamisawa K."/>
        </authorList>
    </citation>
    <scope>NUCLEOTIDE SEQUENCE [LARGE SCALE GENOMIC DNA]</scope>
    <source>
        <strain evidence="2 3">NK6</strain>
    </source>
</reference>
<comment type="similarity">
    <text evidence="1">Belongs to the OsmC/Ohr family.</text>
</comment>
<evidence type="ECO:0000313" key="2">
    <source>
        <dbReference type="EMBL" id="BAR60669.1"/>
    </source>
</evidence>
<organism evidence="2 3">
    <name type="scientific">Bradyrhizobium diazoefficiens</name>
    <dbReference type="NCBI Taxonomy" id="1355477"/>
    <lineage>
        <taxon>Bacteria</taxon>
        <taxon>Pseudomonadati</taxon>
        <taxon>Pseudomonadota</taxon>
        <taxon>Alphaproteobacteria</taxon>
        <taxon>Hyphomicrobiales</taxon>
        <taxon>Nitrobacteraceae</taxon>
        <taxon>Bradyrhizobium</taxon>
    </lineage>
</organism>
<dbReference type="Pfam" id="PF02566">
    <property type="entry name" value="OsmC"/>
    <property type="match status" value="1"/>
</dbReference>
<dbReference type="InterPro" id="IPR003718">
    <property type="entry name" value="OsmC/Ohr_fam"/>
</dbReference>
<dbReference type="InterPro" id="IPR036102">
    <property type="entry name" value="OsmC/Ohrsf"/>
</dbReference>
<evidence type="ECO:0000256" key="1">
    <source>
        <dbReference type="ARBA" id="ARBA00007378"/>
    </source>
</evidence>
<proteinExistence type="inferred from homology"/>
<dbReference type="PANTHER" id="PTHR33797:SF2">
    <property type="entry name" value="ORGANIC HYDROPEROXIDE RESISTANCE PROTEIN-LIKE"/>
    <property type="match status" value="1"/>
</dbReference>
<dbReference type="InterPro" id="IPR015946">
    <property type="entry name" value="KH_dom-like_a/b"/>
</dbReference>
<dbReference type="AlphaFoldDB" id="A0A0E4BV11"/>
<dbReference type="NCBIfam" id="TIGR03561">
    <property type="entry name" value="organ_hyd_perox"/>
    <property type="match status" value="1"/>
</dbReference>
<dbReference type="InterPro" id="IPR019953">
    <property type="entry name" value="OHR"/>
</dbReference>
<dbReference type="PANTHER" id="PTHR33797">
    <property type="entry name" value="ORGANIC HYDROPEROXIDE RESISTANCE PROTEIN-LIKE"/>
    <property type="match status" value="1"/>
</dbReference>
<accession>A0A0E4BV11</accession>
<name>A0A0E4BV11_9BRAD</name>